<keyword evidence="1" id="KW-0430">Lectin</keyword>
<evidence type="ECO:0000259" key="5">
    <source>
        <dbReference type="SMART" id="SM00458"/>
    </source>
</evidence>
<feature type="chain" id="PRO_5011999924" evidence="4">
    <location>
        <begin position="16"/>
        <end position="306"/>
    </location>
</feature>
<keyword evidence="2" id="KW-1015">Disulfide bond</keyword>
<dbReference type="Proteomes" id="UP000007431">
    <property type="component" value="Unassembled WGS sequence"/>
</dbReference>
<dbReference type="PANTHER" id="PTHR11675">
    <property type="entry name" value="N-ACETYLGALACTOSAMINYLTRANSFERASE"/>
    <property type="match status" value="1"/>
</dbReference>
<name>D8PML5_SCHCM</name>
<keyword evidence="7" id="KW-1185">Reference proteome</keyword>
<dbReference type="OrthoDB" id="6770063at2759"/>
<protein>
    <submittedName>
        <fullName evidence="6">Carbohydrate-binding module family 13 protein</fullName>
    </submittedName>
</protein>
<dbReference type="VEuPathDB" id="FungiDB:SCHCODRAFT_0231154"/>
<dbReference type="EMBL" id="GL377302">
    <property type="protein sequence ID" value="EFJ03510.1"/>
    <property type="molecule type" value="Genomic_DNA"/>
</dbReference>
<dbReference type="InterPro" id="IPR000772">
    <property type="entry name" value="Ricin_B_lectin"/>
</dbReference>
<sequence>MFSLYFLTILPAVLATPIARQATTMPAPVYVHPTGNTNFCLGATGDANGAATTIVDCTTKTDSTPSWILDNDKKLFQLNGTQVCLDAGTNIGDGVPLKVWQCYDNLPQQQWTYNTGDQHFSVGPGAECLDLTNGAFTNGAGTQTWSCISYNTNQKWTTSPTDSGNGGGTTPPPPSGNSQVLHPNGNTGKCLDVQGNVQANGTPVEIYDCNGTGAQQWVLSRGHTSVRLAGTNYCLDAGTNIGNGVGMKIWQCYDGLAQQTWYYTDDNRIAVENKGQCLDLTGARTNNGNIVQTWTCTDGNTNQIWY</sequence>
<evidence type="ECO:0000256" key="3">
    <source>
        <dbReference type="SAM" id="MobiDB-lite"/>
    </source>
</evidence>
<dbReference type="PROSITE" id="PS50231">
    <property type="entry name" value="RICIN_B_LECTIN"/>
    <property type="match status" value="2"/>
</dbReference>
<reference evidence="6 7" key="1">
    <citation type="journal article" date="2010" name="Nat. Biotechnol.">
        <title>Genome sequence of the model mushroom Schizophyllum commune.</title>
        <authorList>
            <person name="Ohm R.A."/>
            <person name="de Jong J.F."/>
            <person name="Lugones L.G."/>
            <person name="Aerts A."/>
            <person name="Kothe E."/>
            <person name="Stajich J.E."/>
            <person name="de Vries R.P."/>
            <person name="Record E."/>
            <person name="Levasseur A."/>
            <person name="Baker S.E."/>
            <person name="Bartholomew K.A."/>
            <person name="Coutinho P.M."/>
            <person name="Erdmann S."/>
            <person name="Fowler T.J."/>
            <person name="Gathman A.C."/>
            <person name="Lombard V."/>
            <person name="Henrissat B."/>
            <person name="Knabe N."/>
            <person name="Kuees U."/>
            <person name="Lilly W.W."/>
            <person name="Lindquist E."/>
            <person name="Lucas S."/>
            <person name="Magnuson J.K."/>
            <person name="Piumi F."/>
            <person name="Raudaskoski M."/>
            <person name="Salamov A."/>
            <person name="Schmutz J."/>
            <person name="Schwarze F.W.M.R."/>
            <person name="vanKuyk P.A."/>
            <person name="Horton J.S."/>
            <person name="Grigoriev I.V."/>
            <person name="Woesten H.A.B."/>
        </authorList>
    </citation>
    <scope>NUCLEOTIDE SEQUENCE [LARGE SCALE GENOMIC DNA]</scope>
    <source>
        <strain evidence="7">H4-8 / FGSC 9210</strain>
    </source>
</reference>
<dbReference type="GO" id="GO:0030246">
    <property type="term" value="F:carbohydrate binding"/>
    <property type="evidence" value="ECO:0007669"/>
    <property type="project" value="UniProtKB-KW"/>
</dbReference>
<evidence type="ECO:0000256" key="2">
    <source>
        <dbReference type="ARBA" id="ARBA00023157"/>
    </source>
</evidence>
<dbReference type="InterPro" id="IPR035992">
    <property type="entry name" value="Ricin_B-like_lectins"/>
</dbReference>
<dbReference type="InParanoid" id="D8PML5"/>
<feature type="signal peptide" evidence="4">
    <location>
        <begin position="1"/>
        <end position="15"/>
    </location>
</feature>
<feature type="region of interest" description="Disordered" evidence="3">
    <location>
        <begin position="158"/>
        <end position="184"/>
    </location>
</feature>
<feature type="domain" description="Ricin B lectin" evidence="5">
    <location>
        <begin position="28"/>
        <end position="159"/>
    </location>
</feature>
<dbReference type="Pfam" id="PF00652">
    <property type="entry name" value="Ricin_B_lectin"/>
    <property type="match status" value="2"/>
</dbReference>
<dbReference type="AlphaFoldDB" id="D8PML5"/>
<evidence type="ECO:0000256" key="4">
    <source>
        <dbReference type="SAM" id="SignalP"/>
    </source>
</evidence>
<dbReference type="eggNOG" id="ENOG502SR3T">
    <property type="taxonomic scope" value="Eukaryota"/>
</dbReference>
<feature type="domain" description="Ricin B lectin" evidence="5">
    <location>
        <begin position="177"/>
        <end position="306"/>
    </location>
</feature>
<proteinExistence type="predicted"/>
<dbReference type="RefSeq" id="XP_003038412.1">
    <property type="nucleotide sequence ID" value="XM_003038366.1"/>
</dbReference>
<keyword evidence="4" id="KW-0732">Signal</keyword>
<dbReference type="GeneID" id="9589589"/>
<dbReference type="HOGENOM" id="CLU_072653_0_0_1"/>
<evidence type="ECO:0000313" key="6">
    <source>
        <dbReference type="EMBL" id="EFJ03510.1"/>
    </source>
</evidence>
<dbReference type="KEGG" id="scm:SCHCO_0231154"/>
<accession>D8PML5</accession>
<dbReference type="Gene3D" id="2.80.10.50">
    <property type="match status" value="4"/>
</dbReference>
<dbReference type="OMA" id="VIRWEIT"/>
<evidence type="ECO:0000256" key="1">
    <source>
        <dbReference type="ARBA" id="ARBA00022734"/>
    </source>
</evidence>
<dbReference type="CDD" id="cd00161">
    <property type="entry name" value="beta-trefoil_Ricin-like"/>
    <property type="match status" value="1"/>
</dbReference>
<dbReference type="SUPFAM" id="SSF50370">
    <property type="entry name" value="Ricin B-like lectins"/>
    <property type="match status" value="2"/>
</dbReference>
<dbReference type="PANTHER" id="PTHR11675:SF126">
    <property type="entry name" value="RICIN B LECTIN DOMAIN-CONTAINING PROTEIN"/>
    <property type="match status" value="1"/>
</dbReference>
<dbReference type="GO" id="GO:0006493">
    <property type="term" value="P:protein O-linked glycosylation"/>
    <property type="evidence" value="ECO:0007669"/>
    <property type="project" value="TreeGrafter"/>
</dbReference>
<organism evidence="7">
    <name type="scientific">Schizophyllum commune (strain H4-8 / FGSC 9210)</name>
    <name type="common">Split gill fungus</name>
    <dbReference type="NCBI Taxonomy" id="578458"/>
    <lineage>
        <taxon>Eukaryota</taxon>
        <taxon>Fungi</taxon>
        <taxon>Dikarya</taxon>
        <taxon>Basidiomycota</taxon>
        <taxon>Agaricomycotina</taxon>
        <taxon>Agaricomycetes</taxon>
        <taxon>Agaricomycetidae</taxon>
        <taxon>Agaricales</taxon>
        <taxon>Schizophyllaceae</taxon>
        <taxon>Schizophyllum</taxon>
    </lineage>
</organism>
<dbReference type="SMART" id="SM00458">
    <property type="entry name" value="RICIN"/>
    <property type="match status" value="2"/>
</dbReference>
<gene>
    <name evidence="6" type="ORF">SCHCODRAFT_231154</name>
</gene>
<dbReference type="GO" id="GO:0004653">
    <property type="term" value="F:polypeptide N-acetylgalactosaminyltransferase activity"/>
    <property type="evidence" value="ECO:0007669"/>
    <property type="project" value="TreeGrafter"/>
</dbReference>
<evidence type="ECO:0000313" key="7">
    <source>
        <dbReference type="Proteomes" id="UP000007431"/>
    </source>
</evidence>